<reference evidence="1 2" key="1">
    <citation type="submission" date="2020-10" db="EMBL/GenBank/DDBJ databases">
        <title>Plant Genome Project.</title>
        <authorList>
            <person name="Zhang R.-G."/>
        </authorList>
    </citation>
    <scope>NUCLEOTIDE SEQUENCE [LARGE SCALE GENOMIC DNA]</scope>
    <source>
        <strain evidence="1">FAFU-HL-1</strain>
        <tissue evidence="1">Leaf</tissue>
    </source>
</reference>
<sequence length="59" mass="6755">MAHRCLVIKTLDFFANFLGILTVRIRLSIPMGDLDLLLVIADVTKKKEQTVERENVSIR</sequence>
<accession>A0A835JP28</accession>
<comment type="caution">
    <text evidence="1">The sequence shown here is derived from an EMBL/GenBank/DDBJ whole genome shotgun (WGS) entry which is preliminary data.</text>
</comment>
<proteinExistence type="predicted"/>
<organism evidence="1 2">
    <name type="scientific">Salix dunnii</name>
    <dbReference type="NCBI Taxonomy" id="1413687"/>
    <lineage>
        <taxon>Eukaryota</taxon>
        <taxon>Viridiplantae</taxon>
        <taxon>Streptophyta</taxon>
        <taxon>Embryophyta</taxon>
        <taxon>Tracheophyta</taxon>
        <taxon>Spermatophyta</taxon>
        <taxon>Magnoliopsida</taxon>
        <taxon>eudicotyledons</taxon>
        <taxon>Gunneridae</taxon>
        <taxon>Pentapetalae</taxon>
        <taxon>rosids</taxon>
        <taxon>fabids</taxon>
        <taxon>Malpighiales</taxon>
        <taxon>Salicaceae</taxon>
        <taxon>Saliceae</taxon>
        <taxon>Salix</taxon>
    </lineage>
</organism>
<dbReference type="AlphaFoldDB" id="A0A835JP28"/>
<evidence type="ECO:0000313" key="1">
    <source>
        <dbReference type="EMBL" id="KAF9674760.1"/>
    </source>
</evidence>
<dbReference type="Proteomes" id="UP000657918">
    <property type="component" value="Unassembled WGS sequence"/>
</dbReference>
<dbReference type="EMBL" id="JADGMS010000010">
    <property type="protein sequence ID" value="KAF9674760.1"/>
    <property type="molecule type" value="Genomic_DNA"/>
</dbReference>
<name>A0A835JP28_9ROSI</name>
<gene>
    <name evidence="1" type="ORF">SADUNF_Sadunf10G0160400</name>
</gene>
<keyword evidence="2" id="KW-1185">Reference proteome</keyword>
<evidence type="ECO:0000313" key="2">
    <source>
        <dbReference type="Proteomes" id="UP000657918"/>
    </source>
</evidence>
<protein>
    <submittedName>
        <fullName evidence="1">Uncharacterized protein</fullName>
    </submittedName>
</protein>